<evidence type="ECO:0000313" key="4">
    <source>
        <dbReference type="Proteomes" id="UP000034032"/>
    </source>
</evidence>
<dbReference type="Proteomes" id="UP000034032">
    <property type="component" value="Unassembled WGS sequence"/>
</dbReference>
<dbReference type="Pfam" id="PF18920">
    <property type="entry name" value="DUF5671"/>
    <property type="match status" value="1"/>
</dbReference>
<keyword evidence="1" id="KW-0472">Membrane</keyword>
<dbReference type="EMBL" id="LCJR01000002">
    <property type="protein sequence ID" value="KKT82728.1"/>
    <property type="molecule type" value="Genomic_DNA"/>
</dbReference>
<feature type="domain" description="DUF5671" evidence="2">
    <location>
        <begin position="12"/>
        <end position="149"/>
    </location>
</feature>
<feature type="transmembrane region" description="Helical" evidence="1">
    <location>
        <begin position="99"/>
        <end position="120"/>
    </location>
</feature>
<gene>
    <name evidence="3" type="ORF">UW79_C0002G0045</name>
</gene>
<accession>A0A0G1KGS4</accession>
<keyword evidence="1" id="KW-0812">Transmembrane</keyword>
<reference evidence="3 4" key="1">
    <citation type="journal article" date="2015" name="Nature">
        <title>rRNA introns, odd ribosomes, and small enigmatic genomes across a large radiation of phyla.</title>
        <authorList>
            <person name="Brown C.T."/>
            <person name="Hug L.A."/>
            <person name="Thomas B.C."/>
            <person name="Sharon I."/>
            <person name="Castelle C.J."/>
            <person name="Singh A."/>
            <person name="Wilkins M.J."/>
            <person name="Williams K.H."/>
            <person name="Banfield J.F."/>
        </authorList>
    </citation>
    <scope>NUCLEOTIDE SEQUENCE [LARGE SCALE GENOMIC DNA]</scope>
</reference>
<feature type="transmembrane region" description="Helical" evidence="1">
    <location>
        <begin position="13"/>
        <end position="38"/>
    </location>
</feature>
<feature type="transmembrane region" description="Helical" evidence="1">
    <location>
        <begin position="59"/>
        <end position="79"/>
    </location>
</feature>
<evidence type="ECO:0000256" key="1">
    <source>
        <dbReference type="SAM" id="Phobius"/>
    </source>
</evidence>
<dbReference type="InterPro" id="IPR043728">
    <property type="entry name" value="DUF5671"/>
</dbReference>
<feature type="transmembrane region" description="Helical" evidence="1">
    <location>
        <begin position="167"/>
        <end position="186"/>
    </location>
</feature>
<name>A0A0G1KGS4_9BACT</name>
<dbReference type="AlphaFoldDB" id="A0A0G1KGS4"/>
<feature type="transmembrane region" description="Helical" evidence="1">
    <location>
        <begin position="132"/>
        <end position="152"/>
    </location>
</feature>
<organism evidence="3 4">
    <name type="scientific">Candidatus Yanofskybacteria bacterium GW2011_GWA2_44_9</name>
    <dbReference type="NCBI Taxonomy" id="1619025"/>
    <lineage>
        <taxon>Bacteria</taxon>
        <taxon>Candidatus Yanofskyibacteriota</taxon>
    </lineage>
</organism>
<comment type="caution">
    <text evidence="3">The sequence shown here is derived from an EMBL/GenBank/DDBJ whole genome shotgun (WGS) entry which is preliminary data.</text>
</comment>
<proteinExistence type="predicted"/>
<evidence type="ECO:0000259" key="2">
    <source>
        <dbReference type="Pfam" id="PF18920"/>
    </source>
</evidence>
<sequence length="322" mass="37373">MAKLSNKNLPRDVFLYLLSIITMVVSAVSLGVLLFQYINIYFPDLISDPYFSKSNYFSAIRSALAALLVVFPVYVWAAWFLKKDIYNFPEKRELKVRKWLLYLTLFVAALVIIGDLVALIYNFLEGELSTRFMLKILSILFIAGSVFAYYFHELKEKENQWPWVKSYIWFVLSAVIVAAIAGFWVAGSPQSQRLVRFDERRVSDLQWIQGEIINYWQRKEQLPASIDSLRNDISGFIPPRDPETGSPYEYMVLDLLRFQLCAVFSTSDIDRNSKSGNERLTVPKPVAAELNYNWQHPSGRQCFEREIDPDFYPPLNKITPKI</sequence>
<protein>
    <recommendedName>
        <fullName evidence="2">DUF5671 domain-containing protein</fullName>
    </recommendedName>
</protein>
<evidence type="ECO:0000313" key="3">
    <source>
        <dbReference type="EMBL" id="KKT82728.1"/>
    </source>
</evidence>
<keyword evidence="1" id="KW-1133">Transmembrane helix</keyword>